<organism evidence="2 3">
    <name type="scientific">Chitinasiproducens palmae</name>
    <dbReference type="NCBI Taxonomy" id="1770053"/>
    <lineage>
        <taxon>Bacteria</taxon>
        <taxon>Pseudomonadati</taxon>
        <taxon>Pseudomonadota</taxon>
        <taxon>Betaproteobacteria</taxon>
        <taxon>Burkholderiales</taxon>
        <taxon>Burkholderiaceae</taxon>
        <taxon>Chitinasiproducens</taxon>
    </lineage>
</organism>
<gene>
    <name evidence="2" type="ORF">SAMN05216551_104317</name>
</gene>
<dbReference type="Proteomes" id="UP000243719">
    <property type="component" value="Unassembled WGS sequence"/>
</dbReference>
<evidence type="ECO:0000313" key="3">
    <source>
        <dbReference type="Proteomes" id="UP000243719"/>
    </source>
</evidence>
<dbReference type="SUPFAM" id="SSF49777">
    <property type="entry name" value="PEBP-like"/>
    <property type="match status" value="1"/>
</dbReference>
<protein>
    <submittedName>
        <fullName evidence="2">Phospholipid-binding protein, PBP family</fullName>
    </submittedName>
</protein>
<name>A0A1H2PNU3_9BURK</name>
<dbReference type="Pfam" id="PF01161">
    <property type="entry name" value="PBP"/>
    <property type="match status" value="1"/>
</dbReference>
<reference evidence="3" key="1">
    <citation type="submission" date="2016-09" db="EMBL/GenBank/DDBJ databases">
        <authorList>
            <person name="Varghese N."/>
            <person name="Submissions S."/>
        </authorList>
    </citation>
    <scope>NUCLEOTIDE SEQUENCE [LARGE SCALE GENOMIC DNA]</scope>
    <source>
        <strain evidence="3">JS23</strain>
    </source>
</reference>
<proteinExistence type="predicted"/>
<dbReference type="PANTHER" id="PTHR30289">
    <property type="entry name" value="UNCHARACTERIZED PROTEIN YBCL-RELATED"/>
    <property type="match status" value="1"/>
</dbReference>
<accession>A0A1H2PNU3</accession>
<dbReference type="NCBIfam" id="TIGR00481">
    <property type="entry name" value="YbhB/YbcL family Raf kinase inhibitor-like protein"/>
    <property type="match status" value="1"/>
</dbReference>
<dbReference type="InterPro" id="IPR008914">
    <property type="entry name" value="PEBP"/>
</dbReference>
<dbReference type="Gene3D" id="3.90.280.10">
    <property type="entry name" value="PEBP-like"/>
    <property type="match status" value="1"/>
</dbReference>
<evidence type="ECO:0000313" key="2">
    <source>
        <dbReference type="EMBL" id="SDV48274.1"/>
    </source>
</evidence>
<dbReference type="OrthoDB" id="9797506at2"/>
<dbReference type="CDD" id="cd00865">
    <property type="entry name" value="PEBP_bact_arch"/>
    <property type="match status" value="1"/>
</dbReference>
<dbReference type="EMBL" id="FNLO01000004">
    <property type="protein sequence ID" value="SDV48274.1"/>
    <property type="molecule type" value="Genomic_DNA"/>
</dbReference>
<keyword evidence="3" id="KW-1185">Reference proteome</keyword>
<feature type="region of interest" description="Disordered" evidence="1">
    <location>
        <begin position="19"/>
        <end position="40"/>
    </location>
</feature>
<evidence type="ECO:0000256" key="1">
    <source>
        <dbReference type="SAM" id="MobiDB-lite"/>
    </source>
</evidence>
<dbReference type="AlphaFoldDB" id="A0A1H2PNU3"/>
<dbReference type="STRING" id="1770053.SAMN05216551_104317"/>
<sequence>MALADGTFTLRSAAFHEGQSVPPAQRFNRDGCTGGNVSPPLSWQHAPPNTASFAIMMHDPDAPGRGWWHWAVANIPATVHSLPANASASGALTRLGALQARNDFSDEGYGGPCPPPGKRHRYVITIYALNAPLTRLVANRPAPFFEHEILGAAIAKASLTLTDQR</sequence>
<dbReference type="InterPro" id="IPR005247">
    <property type="entry name" value="YbhB_YbcL/LppC-like"/>
</dbReference>
<dbReference type="PANTHER" id="PTHR30289:SF1">
    <property type="entry name" value="PEBP (PHOSPHATIDYLETHANOLAMINE-BINDING PROTEIN) FAMILY PROTEIN"/>
    <property type="match status" value="1"/>
</dbReference>
<dbReference type="InterPro" id="IPR036610">
    <property type="entry name" value="PEBP-like_sf"/>
</dbReference>